<feature type="transmembrane region" description="Helical" evidence="1">
    <location>
        <begin position="195"/>
        <end position="215"/>
    </location>
</feature>
<dbReference type="InterPro" id="IPR004710">
    <property type="entry name" value="Bilac:Na_transpt"/>
</dbReference>
<gene>
    <name evidence="2" type="ORF">FG384_03855</name>
</gene>
<feature type="transmembrane region" description="Helical" evidence="1">
    <location>
        <begin position="158"/>
        <end position="183"/>
    </location>
</feature>
<evidence type="ECO:0000313" key="2">
    <source>
        <dbReference type="EMBL" id="TQR21347.1"/>
    </source>
</evidence>
<feature type="transmembrane region" description="Helical" evidence="1">
    <location>
        <begin position="284"/>
        <end position="308"/>
    </location>
</feature>
<feature type="transmembrane region" description="Helical" evidence="1">
    <location>
        <begin position="260"/>
        <end position="278"/>
    </location>
</feature>
<dbReference type="PANTHER" id="PTHR10361:SF28">
    <property type="entry name" value="P3 PROTEIN-RELATED"/>
    <property type="match status" value="1"/>
</dbReference>
<keyword evidence="1" id="KW-1133">Transmembrane helix</keyword>
<reference evidence="2 3" key="1">
    <citation type="submission" date="2019-06" db="EMBL/GenBank/DDBJ databases">
        <title>Psychrobacillus vulpis sp. nov., a new species isolated from feces of a red fox that inhabits in The Tablas de Daimiel Natural Park, Albacete, Spain.</title>
        <authorList>
            <person name="Rodriguez M."/>
            <person name="Reina J.C."/>
            <person name="Bejar V."/>
            <person name="Llamas I."/>
        </authorList>
    </citation>
    <scope>NUCLEOTIDE SEQUENCE [LARGE SCALE GENOMIC DNA]</scope>
    <source>
        <strain evidence="2 3">Z8</strain>
    </source>
</reference>
<proteinExistence type="predicted"/>
<dbReference type="Pfam" id="PF13593">
    <property type="entry name" value="SBF_like"/>
    <property type="match status" value="1"/>
</dbReference>
<organism evidence="2 3">
    <name type="scientific">Psychrobacillus vulpis</name>
    <dbReference type="NCBI Taxonomy" id="2325572"/>
    <lineage>
        <taxon>Bacteria</taxon>
        <taxon>Bacillati</taxon>
        <taxon>Bacillota</taxon>
        <taxon>Bacilli</taxon>
        <taxon>Bacillales</taxon>
        <taxon>Bacillaceae</taxon>
        <taxon>Psychrobacillus</taxon>
    </lineage>
</organism>
<dbReference type="EMBL" id="VDGI01000002">
    <property type="protein sequence ID" value="TQR21347.1"/>
    <property type="molecule type" value="Genomic_DNA"/>
</dbReference>
<dbReference type="RefSeq" id="WP_142641239.1">
    <property type="nucleotide sequence ID" value="NZ_VDGI01000002.1"/>
</dbReference>
<name>A0A544TV72_9BACI</name>
<comment type="caution">
    <text evidence="2">The sequence shown here is derived from an EMBL/GenBank/DDBJ whole genome shotgun (WGS) entry which is preliminary data.</text>
</comment>
<keyword evidence="1" id="KW-0812">Transmembrane</keyword>
<keyword evidence="3" id="KW-1185">Reference proteome</keyword>
<feature type="transmembrane region" description="Helical" evidence="1">
    <location>
        <begin position="227"/>
        <end position="248"/>
    </location>
</feature>
<dbReference type="InterPro" id="IPR038770">
    <property type="entry name" value="Na+/solute_symporter_sf"/>
</dbReference>
<dbReference type="AlphaFoldDB" id="A0A544TV72"/>
<dbReference type="Proteomes" id="UP000316626">
    <property type="component" value="Unassembled WGS sequence"/>
</dbReference>
<evidence type="ECO:0000313" key="3">
    <source>
        <dbReference type="Proteomes" id="UP000316626"/>
    </source>
</evidence>
<keyword evidence="1" id="KW-0472">Membrane</keyword>
<dbReference type="OrthoDB" id="2800416at2"/>
<feature type="transmembrane region" description="Helical" evidence="1">
    <location>
        <begin position="69"/>
        <end position="93"/>
    </location>
</feature>
<feature type="transmembrane region" description="Helical" evidence="1">
    <location>
        <begin position="7"/>
        <end position="30"/>
    </location>
</feature>
<protein>
    <submittedName>
        <fullName evidence="2">Bile acid:sodium symporter family protein</fullName>
    </submittedName>
</protein>
<dbReference type="PANTHER" id="PTHR10361">
    <property type="entry name" value="SODIUM-BILE ACID COTRANSPORTER"/>
    <property type="match status" value="1"/>
</dbReference>
<dbReference type="InterPro" id="IPR016833">
    <property type="entry name" value="Put_Na-Bile_cotransptr"/>
</dbReference>
<feature type="transmembrane region" description="Helical" evidence="1">
    <location>
        <begin position="36"/>
        <end position="57"/>
    </location>
</feature>
<accession>A0A544TV72</accession>
<sequence length="312" mass="34124">MKFIQIVSLIISKYLPFWIVLLSLIAYFFSDFFRPIRSLTGVGLGMIFLLMGLSLSTEKLISVIKNPKFALIGVLLKWTVMVAITIGIANIFFKDSAELATGIILAGTVPSGTSANIYTFIAGGEAALSITMATMDTIISPLLTSSLVQFFAGKLIPIAFWPLFLNIIYIVFLPLFLGLLLQWKFSKRIEVVKPYTAVLSQIALFIVVLSVISSAQSSLKNNLSELPIIFVAVFFQVSIPMLVGYWGARWWKVPEQYARAILFHTGICNTALAATLAMEHVSSLAAVPAVANMVVNLTLGAIVANFFANKKV</sequence>
<dbReference type="Gene3D" id="1.20.1530.20">
    <property type="match status" value="1"/>
</dbReference>
<evidence type="ECO:0000256" key="1">
    <source>
        <dbReference type="SAM" id="Phobius"/>
    </source>
</evidence>